<evidence type="ECO:0000256" key="2">
    <source>
        <dbReference type="ARBA" id="ARBA00001946"/>
    </source>
</evidence>
<keyword evidence="8 14" id="KW-0963">Cytoplasm</keyword>
<evidence type="ECO:0000256" key="8">
    <source>
        <dbReference type="ARBA" id="ARBA00022490"/>
    </source>
</evidence>
<keyword evidence="13 14" id="KW-0464">Manganese</keyword>
<dbReference type="EMBL" id="JALBUR010000026">
    <property type="protein sequence ID" value="MDX8420207.1"/>
    <property type="molecule type" value="Genomic_DNA"/>
</dbReference>
<evidence type="ECO:0000256" key="3">
    <source>
        <dbReference type="ARBA" id="ARBA00004065"/>
    </source>
</evidence>
<dbReference type="GO" id="GO:0032299">
    <property type="term" value="C:ribonuclease H2 complex"/>
    <property type="evidence" value="ECO:0007669"/>
    <property type="project" value="TreeGrafter"/>
</dbReference>
<sequence>MPKKICPNTYEHEAWAAGRNVLGMDEAGRGPLAGPLSVAGVIFPIGYENPEIYDSKALSEKKREALYDTILEDALWAMVIEVREADIDHYNIYRADQLAMEEIARAAKADVILSDAMPLPDLDQKTIDLIKGDQKSISIAAASILAKVTRDRIMKAYDAIYPGYGFARNKGYGTKEHLAAIEKLGITPIHRRSFAPVMYHQTKLDLF</sequence>
<dbReference type="Pfam" id="PF01351">
    <property type="entry name" value="RNase_HII"/>
    <property type="match status" value="1"/>
</dbReference>
<dbReference type="GO" id="GO:0004523">
    <property type="term" value="F:RNA-DNA hybrid ribonuclease activity"/>
    <property type="evidence" value="ECO:0007669"/>
    <property type="project" value="UniProtKB-UniRule"/>
</dbReference>
<dbReference type="InterPro" id="IPR022898">
    <property type="entry name" value="RNase_HII"/>
</dbReference>
<evidence type="ECO:0000256" key="12">
    <source>
        <dbReference type="ARBA" id="ARBA00022801"/>
    </source>
</evidence>
<comment type="caution">
    <text evidence="18">The sequence shown here is derived from an EMBL/GenBank/DDBJ whole genome shotgun (WGS) entry which is preliminary data.</text>
</comment>
<feature type="binding site" evidence="14 15">
    <location>
        <position position="26"/>
    </location>
    <ligand>
        <name>a divalent metal cation</name>
        <dbReference type="ChEBI" id="CHEBI:60240"/>
    </ligand>
</feature>
<evidence type="ECO:0000313" key="18">
    <source>
        <dbReference type="EMBL" id="MDX8420207.1"/>
    </source>
</evidence>
<keyword evidence="12 14" id="KW-0378">Hydrolase</keyword>
<dbReference type="CDD" id="cd07182">
    <property type="entry name" value="RNase_HII_bacteria_HII_like"/>
    <property type="match status" value="1"/>
</dbReference>
<evidence type="ECO:0000256" key="16">
    <source>
        <dbReference type="RuleBase" id="RU003515"/>
    </source>
</evidence>
<dbReference type="GO" id="GO:0005737">
    <property type="term" value="C:cytoplasm"/>
    <property type="evidence" value="ECO:0007669"/>
    <property type="project" value="UniProtKB-SubCell"/>
</dbReference>
<feature type="domain" description="RNase H type-2" evidence="17">
    <location>
        <begin position="19"/>
        <end position="206"/>
    </location>
</feature>
<evidence type="ECO:0000256" key="6">
    <source>
        <dbReference type="ARBA" id="ARBA00012180"/>
    </source>
</evidence>
<dbReference type="GO" id="GO:0006298">
    <property type="term" value="P:mismatch repair"/>
    <property type="evidence" value="ECO:0007669"/>
    <property type="project" value="TreeGrafter"/>
</dbReference>
<evidence type="ECO:0000256" key="5">
    <source>
        <dbReference type="ARBA" id="ARBA00007383"/>
    </source>
</evidence>
<keyword evidence="11 14" id="KW-0255">Endonuclease</keyword>
<comment type="cofactor">
    <cofactor evidence="14 15">
        <name>Mn(2+)</name>
        <dbReference type="ChEBI" id="CHEBI:29035"/>
    </cofactor>
    <cofactor evidence="14 15">
        <name>Mg(2+)</name>
        <dbReference type="ChEBI" id="CHEBI:18420"/>
    </cofactor>
    <text evidence="14 15">Manganese or magnesium. Binds 1 divalent metal ion per monomer in the absence of substrate. May bind a second metal ion after substrate binding.</text>
</comment>
<dbReference type="NCBIfam" id="NF000595">
    <property type="entry name" value="PRK00015.1-3"/>
    <property type="match status" value="1"/>
</dbReference>
<evidence type="ECO:0000256" key="13">
    <source>
        <dbReference type="ARBA" id="ARBA00023211"/>
    </source>
</evidence>
<dbReference type="InterPro" id="IPR024567">
    <property type="entry name" value="RNase_HII/HIII_dom"/>
</dbReference>
<comment type="subcellular location">
    <subcellularLocation>
        <location evidence="4 14">Cytoplasm</location>
    </subcellularLocation>
</comment>
<dbReference type="RefSeq" id="WP_108775893.1">
    <property type="nucleotide sequence ID" value="NZ_JALBUR010000026.1"/>
</dbReference>
<evidence type="ECO:0000256" key="9">
    <source>
        <dbReference type="ARBA" id="ARBA00022722"/>
    </source>
</evidence>
<comment type="similarity">
    <text evidence="5 14 16">Belongs to the RNase HII family.</text>
</comment>
<evidence type="ECO:0000256" key="1">
    <source>
        <dbReference type="ARBA" id="ARBA00000077"/>
    </source>
</evidence>
<comment type="function">
    <text evidence="3 14 16">Endonuclease that specifically degrades the RNA of RNA-DNA hybrids.</text>
</comment>
<reference evidence="18 19" key="1">
    <citation type="submission" date="2022-03" db="EMBL/GenBank/DDBJ databases">
        <title>Novel taxa within the pig intestine.</title>
        <authorList>
            <person name="Wylensek D."/>
            <person name="Bishof K."/>
            <person name="Afrizal A."/>
            <person name="Clavel T."/>
        </authorList>
    </citation>
    <scope>NUCLEOTIDE SEQUENCE [LARGE SCALE GENOMIC DNA]</scope>
    <source>
        <strain evidence="18 19">CLA-KB-P133</strain>
    </source>
</reference>
<dbReference type="GO" id="GO:0043137">
    <property type="term" value="P:DNA replication, removal of RNA primer"/>
    <property type="evidence" value="ECO:0007669"/>
    <property type="project" value="TreeGrafter"/>
</dbReference>
<dbReference type="GO" id="GO:0030145">
    <property type="term" value="F:manganese ion binding"/>
    <property type="evidence" value="ECO:0007669"/>
    <property type="project" value="UniProtKB-UniRule"/>
</dbReference>
<organism evidence="18 19">
    <name type="scientific">Grylomicrobium aquisgranensis</name>
    <dbReference type="NCBI Taxonomy" id="2926318"/>
    <lineage>
        <taxon>Bacteria</taxon>
        <taxon>Bacillati</taxon>
        <taxon>Bacillota</taxon>
        <taxon>Erysipelotrichia</taxon>
        <taxon>Erysipelotrichales</taxon>
        <taxon>Erysipelotrichaceae</taxon>
        <taxon>Grylomicrobium</taxon>
    </lineage>
</organism>
<protein>
    <recommendedName>
        <fullName evidence="7 14">Ribonuclease HII</fullName>
        <shortName evidence="14">RNase HII</shortName>
        <ecNumber evidence="6 14">3.1.26.4</ecNumber>
    </recommendedName>
</protein>
<evidence type="ECO:0000259" key="17">
    <source>
        <dbReference type="PROSITE" id="PS51975"/>
    </source>
</evidence>
<proteinExistence type="inferred from homology"/>
<dbReference type="HAMAP" id="MF_00052_B">
    <property type="entry name" value="RNase_HII_B"/>
    <property type="match status" value="1"/>
</dbReference>
<evidence type="ECO:0000256" key="14">
    <source>
        <dbReference type="HAMAP-Rule" id="MF_00052"/>
    </source>
</evidence>
<evidence type="ECO:0000256" key="4">
    <source>
        <dbReference type="ARBA" id="ARBA00004496"/>
    </source>
</evidence>
<keyword evidence="10 14" id="KW-0479">Metal-binding</keyword>
<evidence type="ECO:0000256" key="10">
    <source>
        <dbReference type="ARBA" id="ARBA00022723"/>
    </source>
</evidence>
<dbReference type="PANTHER" id="PTHR10954:SF18">
    <property type="entry name" value="RIBONUCLEASE HII"/>
    <property type="match status" value="1"/>
</dbReference>
<dbReference type="SUPFAM" id="SSF53098">
    <property type="entry name" value="Ribonuclease H-like"/>
    <property type="match status" value="1"/>
</dbReference>
<evidence type="ECO:0000256" key="11">
    <source>
        <dbReference type="ARBA" id="ARBA00022759"/>
    </source>
</evidence>
<dbReference type="PANTHER" id="PTHR10954">
    <property type="entry name" value="RIBONUCLEASE H2 SUBUNIT A"/>
    <property type="match status" value="1"/>
</dbReference>
<evidence type="ECO:0000313" key="19">
    <source>
        <dbReference type="Proteomes" id="UP001286174"/>
    </source>
</evidence>
<comment type="cofactor">
    <cofactor evidence="2">
        <name>Mg(2+)</name>
        <dbReference type="ChEBI" id="CHEBI:18420"/>
    </cofactor>
</comment>
<dbReference type="InterPro" id="IPR012337">
    <property type="entry name" value="RNaseH-like_sf"/>
</dbReference>
<dbReference type="Proteomes" id="UP001286174">
    <property type="component" value="Unassembled WGS sequence"/>
</dbReference>
<evidence type="ECO:0000256" key="15">
    <source>
        <dbReference type="PROSITE-ProRule" id="PRU01319"/>
    </source>
</evidence>
<keyword evidence="9 14" id="KW-0540">Nuclease</keyword>
<dbReference type="AlphaFoldDB" id="A0AB35U325"/>
<dbReference type="PROSITE" id="PS51975">
    <property type="entry name" value="RNASE_H_2"/>
    <property type="match status" value="1"/>
</dbReference>
<dbReference type="GO" id="GO:0003723">
    <property type="term" value="F:RNA binding"/>
    <property type="evidence" value="ECO:0007669"/>
    <property type="project" value="UniProtKB-UniRule"/>
</dbReference>
<dbReference type="InterPro" id="IPR001352">
    <property type="entry name" value="RNase_HII/HIII"/>
</dbReference>
<feature type="binding site" evidence="14 15">
    <location>
        <position position="115"/>
    </location>
    <ligand>
        <name>a divalent metal cation</name>
        <dbReference type="ChEBI" id="CHEBI:60240"/>
    </ligand>
</feature>
<dbReference type="Gene3D" id="3.30.420.10">
    <property type="entry name" value="Ribonuclease H-like superfamily/Ribonuclease H"/>
    <property type="match status" value="1"/>
</dbReference>
<dbReference type="InterPro" id="IPR036397">
    <property type="entry name" value="RNaseH_sf"/>
</dbReference>
<dbReference type="EC" id="3.1.26.4" evidence="6 14"/>
<feature type="binding site" evidence="14 15">
    <location>
        <position position="25"/>
    </location>
    <ligand>
        <name>a divalent metal cation</name>
        <dbReference type="ChEBI" id="CHEBI:60240"/>
    </ligand>
</feature>
<comment type="catalytic activity">
    <reaction evidence="1 14 15 16">
        <text>Endonucleolytic cleavage to 5'-phosphomonoester.</text>
        <dbReference type="EC" id="3.1.26.4"/>
    </reaction>
</comment>
<accession>A0AB35U325</accession>
<name>A0AB35U325_9FIRM</name>
<keyword evidence="19" id="KW-1185">Reference proteome</keyword>
<gene>
    <name evidence="14" type="primary">rnhB</name>
    <name evidence="18" type="ORF">MOZ60_08885</name>
</gene>
<evidence type="ECO:0000256" key="7">
    <source>
        <dbReference type="ARBA" id="ARBA00019179"/>
    </source>
</evidence>